<dbReference type="GO" id="GO:0052621">
    <property type="term" value="F:diguanylate cyclase activity"/>
    <property type="evidence" value="ECO:0007669"/>
    <property type="project" value="UniProtKB-EC"/>
</dbReference>
<evidence type="ECO:0000256" key="2">
    <source>
        <dbReference type="ARBA" id="ARBA00012528"/>
    </source>
</evidence>
<dbReference type="InterPro" id="IPR029787">
    <property type="entry name" value="Nucleotide_cyclase"/>
</dbReference>
<protein>
    <recommendedName>
        <fullName evidence="2">diguanylate cyclase</fullName>
        <ecNumber evidence="2">2.7.7.65</ecNumber>
    </recommendedName>
</protein>
<evidence type="ECO:0000313" key="7">
    <source>
        <dbReference type="Proteomes" id="UP000245812"/>
    </source>
</evidence>
<dbReference type="EC" id="2.7.7.65" evidence="2"/>
<dbReference type="InterPro" id="IPR050469">
    <property type="entry name" value="Diguanylate_Cyclase"/>
</dbReference>
<dbReference type="Pfam" id="PF00990">
    <property type="entry name" value="GGDEF"/>
    <property type="match status" value="1"/>
</dbReference>
<evidence type="ECO:0000256" key="3">
    <source>
        <dbReference type="ARBA" id="ARBA00034247"/>
    </source>
</evidence>
<sequence length="354" mass="38751">MAVREHDKCLGFVRLVHRLRTLGLALAALPVASVLWQQRAPGWLWALLALNGYAWPHLAWLISTRSRQPNRTEQRNLLLDAASAGAWVALMRFNLLPSALLLSMLAMDRVGAGGWRLFGLSLLLEAVACVAVGGLLGFPVQWHSDTLNVFACLPMLMLYPVWVSTVNHALSQRVREQNRLLDRLNRTDSLTGLPNRTHWLEAAALELRRYQRNQRPAALILLDVDNFKQVNDSRGHAAGDAVLCELARLLEDNLREVDTPGRLGGDEFGVVLPETGLAQALAVAERIRCRAGRPADDPGGAQAWTLSLGVAGLDAGTADLGAWMHQADEALYRAKLQGRNRVGLPRRPHAAGGG</sequence>
<dbReference type="NCBIfam" id="TIGR00254">
    <property type="entry name" value="GGDEF"/>
    <property type="match status" value="1"/>
</dbReference>
<dbReference type="GO" id="GO:0005886">
    <property type="term" value="C:plasma membrane"/>
    <property type="evidence" value="ECO:0007669"/>
    <property type="project" value="TreeGrafter"/>
</dbReference>
<dbReference type="SUPFAM" id="SSF55073">
    <property type="entry name" value="Nucleotide cyclase"/>
    <property type="match status" value="1"/>
</dbReference>
<dbReference type="FunFam" id="3.30.70.270:FF:000001">
    <property type="entry name" value="Diguanylate cyclase domain protein"/>
    <property type="match status" value="1"/>
</dbReference>
<dbReference type="InterPro" id="IPR007894">
    <property type="entry name" value="MASE2"/>
</dbReference>
<gene>
    <name evidence="6" type="ORF">C7456_10563</name>
</gene>
<dbReference type="InterPro" id="IPR043128">
    <property type="entry name" value="Rev_trsase/Diguanyl_cyclase"/>
</dbReference>
<dbReference type="AlphaFoldDB" id="A0A316IDZ8"/>
<reference evidence="6 7" key="1">
    <citation type="submission" date="2018-05" db="EMBL/GenBank/DDBJ databases">
        <title>Genomic Encyclopedia of Type Strains, Phase IV (KMG-IV): sequencing the most valuable type-strain genomes for metagenomic binning, comparative biology and taxonomic classification.</title>
        <authorList>
            <person name="Goeker M."/>
        </authorList>
    </citation>
    <scope>NUCLEOTIDE SEQUENCE [LARGE SCALE GENOMIC DNA]</scope>
    <source>
        <strain evidence="6 7">DSM 14263</strain>
    </source>
</reference>
<evidence type="ECO:0000256" key="1">
    <source>
        <dbReference type="ARBA" id="ARBA00001946"/>
    </source>
</evidence>
<keyword evidence="4" id="KW-0472">Membrane</keyword>
<feature type="transmembrane region" description="Helical" evidence="4">
    <location>
        <begin position="43"/>
        <end position="63"/>
    </location>
</feature>
<feature type="transmembrane region" description="Helical" evidence="4">
    <location>
        <begin position="84"/>
        <end position="105"/>
    </location>
</feature>
<keyword evidence="4" id="KW-0812">Transmembrane</keyword>
<dbReference type="PANTHER" id="PTHR45138:SF9">
    <property type="entry name" value="DIGUANYLATE CYCLASE DGCM-RELATED"/>
    <property type="match status" value="1"/>
</dbReference>
<dbReference type="GO" id="GO:1902201">
    <property type="term" value="P:negative regulation of bacterial-type flagellum-dependent cell motility"/>
    <property type="evidence" value="ECO:0007669"/>
    <property type="project" value="TreeGrafter"/>
</dbReference>
<dbReference type="PANTHER" id="PTHR45138">
    <property type="entry name" value="REGULATORY COMPONENTS OF SENSORY TRANSDUCTION SYSTEM"/>
    <property type="match status" value="1"/>
</dbReference>
<dbReference type="InterPro" id="IPR000160">
    <property type="entry name" value="GGDEF_dom"/>
</dbReference>
<feature type="transmembrane region" description="Helical" evidence="4">
    <location>
        <begin position="21"/>
        <end position="37"/>
    </location>
</feature>
<dbReference type="PROSITE" id="PS50887">
    <property type="entry name" value="GGDEF"/>
    <property type="match status" value="1"/>
</dbReference>
<dbReference type="GO" id="GO:0043709">
    <property type="term" value="P:cell adhesion involved in single-species biofilm formation"/>
    <property type="evidence" value="ECO:0007669"/>
    <property type="project" value="TreeGrafter"/>
</dbReference>
<feature type="transmembrane region" description="Helical" evidence="4">
    <location>
        <begin position="150"/>
        <end position="170"/>
    </location>
</feature>
<dbReference type="EMBL" id="QGHC01000005">
    <property type="protein sequence ID" value="PWK88533.1"/>
    <property type="molecule type" value="Genomic_DNA"/>
</dbReference>
<comment type="caution">
    <text evidence="6">The sequence shown here is derived from an EMBL/GenBank/DDBJ whole genome shotgun (WGS) entry which is preliminary data.</text>
</comment>
<dbReference type="SMART" id="SM00267">
    <property type="entry name" value="GGDEF"/>
    <property type="match status" value="1"/>
</dbReference>
<evidence type="ECO:0000259" key="5">
    <source>
        <dbReference type="PROSITE" id="PS50887"/>
    </source>
</evidence>
<evidence type="ECO:0000256" key="4">
    <source>
        <dbReference type="SAM" id="Phobius"/>
    </source>
</evidence>
<feature type="domain" description="GGDEF" evidence="5">
    <location>
        <begin position="215"/>
        <end position="347"/>
    </location>
</feature>
<keyword evidence="4" id="KW-1133">Transmembrane helix</keyword>
<accession>A0A316IDZ8</accession>
<comment type="cofactor">
    <cofactor evidence="1">
        <name>Mg(2+)</name>
        <dbReference type="ChEBI" id="CHEBI:18420"/>
    </cofactor>
</comment>
<proteinExistence type="predicted"/>
<dbReference type="Proteomes" id="UP000245812">
    <property type="component" value="Unassembled WGS sequence"/>
</dbReference>
<comment type="catalytic activity">
    <reaction evidence="3">
        <text>2 GTP = 3',3'-c-di-GMP + 2 diphosphate</text>
        <dbReference type="Rhea" id="RHEA:24898"/>
        <dbReference type="ChEBI" id="CHEBI:33019"/>
        <dbReference type="ChEBI" id="CHEBI:37565"/>
        <dbReference type="ChEBI" id="CHEBI:58805"/>
        <dbReference type="EC" id="2.7.7.65"/>
    </reaction>
</comment>
<dbReference type="RefSeq" id="WP_109723154.1">
    <property type="nucleotide sequence ID" value="NZ_MSZV01000008.1"/>
</dbReference>
<feature type="transmembrane region" description="Helical" evidence="4">
    <location>
        <begin position="117"/>
        <end position="138"/>
    </location>
</feature>
<dbReference type="CDD" id="cd01949">
    <property type="entry name" value="GGDEF"/>
    <property type="match status" value="1"/>
</dbReference>
<organism evidence="6 7">
    <name type="scientific">Fulvimonas soli</name>
    <dbReference type="NCBI Taxonomy" id="155197"/>
    <lineage>
        <taxon>Bacteria</taxon>
        <taxon>Pseudomonadati</taxon>
        <taxon>Pseudomonadota</taxon>
        <taxon>Gammaproteobacteria</taxon>
        <taxon>Lysobacterales</taxon>
        <taxon>Rhodanobacteraceae</taxon>
        <taxon>Fulvimonas</taxon>
    </lineage>
</organism>
<dbReference type="Pfam" id="PF05230">
    <property type="entry name" value="MASE2"/>
    <property type="match status" value="1"/>
</dbReference>
<keyword evidence="7" id="KW-1185">Reference proteome</keyword>
<evidence type="ECO:0000313" key="6">
    <source>
        <dbReference type="EMBL" id="PWK88533.1"/>
    </source>
</evidence>
<dbReference type="Gene3D" id="3.30.70.270">
    <property type="match status" value="1"/>
</dbReference>
<name>A0A316IDZ8_9GAMM</name>
<dbReference type="OrthoDB" id="9803824at2"/>